<evidence type="ECO:0000313" key="1">
    <source>
        <dbReference type="EMBL" id="MDX2296875.1"/>
    </source>
</evidence>
<comment type="caution">
    <text evidence="1">The sequence shown here is derived from an EMBL/GenBank/DDBJ whole genome shotgun (WGS) entry which is preliminary data.</text>
</comment>
<keyword evidence="2" id="KW-1185">Reference proteome</keyword>
<dbReference type="EMBL" id="JAWJZF010000511">
    <property type="protein sequence ID" value="MDX2296875.1"/>
    <property type="molecule type" value="Genomic_DNA"/>
</dbReference>
<accession>A0ABU4KHW1</accession>
<proteinExistence type="predicted"/>
<gene>
    <name evidence="1" type="ORF">R2363_32465</name>
</gene>
<name>A0ABU4KHW1_9ACTN</name>
<evidence type="ECO:0000313" key="2">
    <source>
        <dbReference type="Proteomes" id="UP001278571"/>
    </source>
</evidence>
<dbReference type="Proteomes" id="UP001278571">
    <property type="component" value="Unassembled WGS sequence"/>
</dbReference>
<dbReference type="RefSeq" id="WP_319013035.1">
    <property type="nucleotide sequence ID" value="NZ_JAWJZF010000511.1"/>
</dbReference>
<reference evidence="1 2" key="1">
    <citation type="submission" date="2023-10" db="EMBL/GenBank/DDBJ databases">
        <authorList>
            <person name="Wang X.X."/>
        </authorList>
    </citation>
    <scope>NUCLEOTIDE SEQUENCE [LARGE SCALE GENOMIC DNA]</scope>
    <source>
        <strain evidence="1 2">NBRC 12816</strain>
    </source>
</reference>
<organism evidence="1 2">
    <name type="scientific">Streptomyces roseolus</name>
    <dbReference type="NCBI Taxonomy" id="67358"/>
    <lineage>
        <taxon>Bacteria</taxon>
        <taxon>Bacillati</taxon>
        <taxon>Actinomycetota</taxon>
        <taxon>Actinomycetes</taxon>
        <taxon>Kitasatosporales</taxon>
        <taxon>Streptomycetaceae</taxon>
        <taxon>Streptomyces</taxon>
    </lineage>
</organism>
<protein>
    <submittedName>
        <fullName evidence="1">Uncharacterized protein</fullName>
    </submittedName>
</protein>
<sequence length="65" mass="6387">MSTRGRGTRHAAACEGDDALLLSTAAAGGEAVVLPGDGADGAPTGGVGALLRWPRSGEEKAAARR</sequence>